<dbReference type="OrthoDB" id="78088at2759"/>
<name>A0A2C5ZHY2_9HYPO</name>
<feature type="domain" description="Wings apart-like protein C-terminal" evidence="3">
    <location>
        <begin position="212"/>
        <end position="548"/>
    </location>
</feature>
<evidence type="ECO:0000259" key="3">
    <source>
        <dbReference type="Pfam" id="PF07814"/>
    </source>
</evidence>
<comment type="similarity">
    <text evidence="1">Belongs to the WAPL family.</text>
</comment>
<dbReference type="InterPro" id="IPR039874">
    <property type="entry name" value="WAPL"/>
</dbReference>
<dbReference type="EMBL" id="NJES01000012">
    <property type="protein sequence ID" value="PHH80637.1"/>
    <property type="molecule type" value="Genomic_DNA"/>
</dbReference>
<evidence type="ECO:0000256" key="1">
    <source>
        <dbReference type="ARBA" id="ARBA00006854"/>
    </source>
</evidence>
<evidence type="ECO:0000256" key="2">
    <source>
        <dbReference type="SAM" id="MobiDB-lite"/>
    </source>
</evidence>
<dbReference type="AlphaFoldDB" id="A0A2C5ZHY2"/>
<dbReference type="PANTHER" id="PTHR22100:SF13">
    <property type="entry name" value="WINGS APART-LIKE PROTEIN HOMOLOG"/>
    <property type="match status" value="1"/>
</dbReference>
<evidence type="ECO:0000313" key="4">
    <source>
        <dbReference type="EMBL" id="PHH80637.1"/>
    </source>
</evidence>
<feature type="region of interest" description="Disordered" evidence="2">
    <location>
        <begin position="1"/>
        <end position="178"/>
    </location>
</feature>
<feature type="compositionally biased region" description="Polar residues" evidence="2">
    <location>
        <begin position="60"/>
        <end position="73"/>
    </location>
</feature>
<dbReference type="InterPro" id="IPR022771">
    <property type="entry name" value="WAPL_C"/>
</dbReference>
<sequence>MDSHKAGVKRKRPSSIKPGAKPADDELGGTAGRDSKVSGAESETTGGVLAYEDHYRSPNRRSTLSAVSENGMETSKSPKTSTSRRRRLIDTLATSADCSQDQAMMDQASPGKREGSDNEADHDLGRPLSTIPDMRSGTGNRRSTPRSKKIKLTYSQSRSSLGDPRGLEDASPFDADAVNDNTQLEPQTLSSPAAEPDLYDLMPDEASSQPAIRSVHELRRSGAINRSADEMDDLLIRIGKPSSGSQATSSSRRMALCELAQRLVQSCFAEQFRDHTCRDKIATSIGEEKDVLCGFALTAALVIFLNSSSAPNLVRQLAQQGLGKLLARLLRLDEEIEAIVARKRKKLSRTLVTSLHEVKGVVMQMPIWHGLEPKYISPRTLALRLLETVSSCLEDQLLQRMAEELGTDLATVAAAATAFNAVNYALTVSALEVLSSTGIVLNSPDDDSQLQRPQSVFKFLRATLENWPRERQKLDSTVLKLAINTTNTDTGAAAFTEADLGLLADRIGRGFRTVHEDIGRGSLDNDMYDELLLTLGVMINIVEHNSQARSSVNELALQELVNLWEENQPAENDCSQASSVEDSKLNVAISYLAVLLGYLCLTSMGRNRMKSRIGSLIRSIRDFVDMNKAVDGRTLELETLANELCKHASRPC</sequence>
<keyword evidence="5" id="KW-1185">Reference proteome</keyword>
<dbReference type="STRING" id="2004952.A0A2C5ZHY2"/>
<evidence type="ECO:0000313" key="5">
    <source>
        <dbReference type="Proteomes" id="UP000226431"/>
    </source>
</evidence>
<dbReference type="InterPro" id="IPR011989">
    <property type="entry name" value="ARM-like"/>
</dbReference>
<gene>
    <name evidence="4" type="ORF">CDD80_640</name>
</gene>
<organism evidence="4 5">
    <name type="scientific">Ophiocordyceps camponoti-rufipedis</name>
    <dbReference type="NCBI Taxonomy" id="2004952"/>
    <lineage>
        <taxon>Eukaryota</taxon>
        <taxon>Fungi</taxon>
        <taxon>Dikarya</taxon>
        <taxon>Ascomycota</taxon>
        <taxon>Pezizomycotina</taxon>
        <taxon>Sordariomycetes</taxon>
        <taxon>Hypocreomycetidae</taxon>
        <taxon>Hypocreales</taxon>
        <taxon>Ophiocordycipitaceae</taxon>
        <taxon>Ophiocordyceps</taxon>
    </lineage>
</organism>
<feature type="compositionally biased region" description="Basic and acidic residues" evidence="2">
    <location>
        <begin position="111"/>
        <end position="125"/>
    </location>
</feature>
<proteinExistence type="inferred from homology"/>
<dbReference type="Proteomes" id="UP000226431">
    <property type="component" value="Unassembled WGS sequence"/>
</dbReference>
<comment type="caution">
    <text evidence="4">The sequence shown here is derived from an EMBL/GenBank/DDBJ whole genome shotgun (WGS) entry which is preliminary data.</text>
</comment>
<dbReference type="PANTHER" id="PTHR22100">
    <property type="entry name" value="WINGS APART-LIKE PROTEIN HOMOLOG"/>
    <property type="match status" value="1"/>
</dbReference>
<accession>A0A2C5ZHY2</accession>
<reference evidence="4 5" key="1">
    <citation type="submission" date="2017-06" db="EMBL/GenBank/DDBJ databases">
        <title>Ant-infecting Ophiocordyceps genomes reveal a high diversity of potential behavioral manipulation genes and a possible major role for enterotoxins.</title>
        <authorList>
            <person name="De Bekker C."/>
            <person name="Evans H.C."/>
            <person name="Brachmann A."/>
            <person name="Hughes D.P."/>
        </authorList>
    </citation>
    <scope>NUCLEOTIDE SEQUENCE [LARGE SCALE GENOMIC DNA]</scope>
    <source>
        <strain evidence="4 5">Map16</strain>
    </source>
</reference>
<dbReference type="Gene3D" id="1.25.10.10">
    <property type="entry name" value="Leucine-rich Repeat Variant"/>
    <property type="match status" value="1"/>
</dbReference>
<feature type="compositionally biased region" description="Basic residues" evidence="2">
    <location>
        <begin position="1"/>
        <end position="14"/>
    </location>
</feature>
<protein>
    <recommendedName>
        <fullName evidence="3">Wings apart-like protein C-terminal domain-containing protein</fullName>
    </recommendedName>
</protein>
<dbReference type="Pfam" id="PF07814">
    <property type="entry name" value="WAPL"/>
    <property type="match status" value="1"/>
</dbReference>
<feature type="compositionally biased region" description="Polar residues" evidence="2">
    <location>
        <begin position="92"/>
        <end position="102"/>
    </location>
</feature>